<proteinExistence type="predicted"/>
<gene>
    <name evidence="7" type="primary">BPH1</name>
    <name evidence="7" type="ORF">LTR69_011041</name>
</gene>
<evidence type="ECO:0000256" key="4">
    <source>
        <dbReference type="SAM" id="MobiDB-lite"/>
    </source>
</evidence>
<dbReference type="Pfam" id="PF14844">
    <property type="entry name" value="PH_BEACH"/>
    <property type="match status" value="1"/>
</dbReference>
<dbReference type="PROSITE" id="PS50197">
    <property type="entry name" value="BEACH"/>
    <property type="match status" value="1"/>
</dbReference>
<dbReference type="Proteomes" id="UP001345691">
    <property type="component" value="Unassembled WGS sequence"/>
</dbReference>
<dbReference type="InterPro" id="IPR019775">
    <property type="entry name" value="WD40_repeat_CS"/>
</dbReference>
<protein>
    <submittedName>
        <fullName evidence="7">Beige protein-like 1</fullName>
    </submittedName>
</protein>
<organism evidence="7 8">
    <name type="scientific">Exophiala sideris</name>
    <dbReference type="NCBI Taxonomy" id="1016849"/>
    <lineage>
        <taxon>Eukaryota</taxon>
        <taxon>Fungi</taxon>
        <taxon>Dikarya</taxon>
        <taxon>Ascomycota</taxon>
        <taxon>Pezizomycotina</taxon>
        <taxon>Eurotiomycetes</taxon>
        <taxon>Chaetothyriomycetidae</taxon>
        <taxon>Chaetothyriales</taxon>
        <taxon>Herpotrichiellaceae</taxon>
        <taxon>Exophiala</taxon>
    </lineage>
</organism>
<feature type="compositionally biased region" description="Acidic residues" evidence="4">
    <location>
        <begin position="1743"/>
        <end position="1763"/>
    </location>
</feature>
<accession>A0ABR0IX60</accession>
<dbReference type="SUPFAM" id="SSF50978">
    <property type="entry name" value="WD40 repeat-like"/>
    <property type="match status" value="1"/>
</dbReference>
<dbReference type="SMART" id="SM00320">
    <property type="entry name" value="WD40"/>
    <property type="match status" value="4"/>
</dbReference>
<dbReference type="SMART" id="SM01026">
    <property type="entry name" value="Beach"/>
    <property type="match status" value="1"/>
</dbReference>
<dbReference type="InterPro" id="IPR023362">
    <property type="entry name" value="PH-BEACH_dom"/>
</dbReference>
<dbReference type="Pfam" id="PF02138">
    <property type="entry name" value="Beach"/>
    <property type="match status" value="1"/>
</dbReference>
<dbReference type="InterPro" id="IPR036372">
    <property type="entry name" value="BEACH_dom_sf"/>
</dbReference>
<dbReference type="SUPFAM" id="SSF81837">
    <property type="entry name" value="BEACH domain"/>
    <property type="match status" value="1"/>
</dbReference>
<keyword evidence="8" id="KW-1185">Reference proteome</keyword>
<dbReference type="InterPro" id="IPR051944">
    <property type="entry name" value="BEACH_domain_protein"/>
</dbReference>
<feature type="repeat" description="WD" evidence="3">
    <location>
        <begin position="2375"/>
        <end position="2409"/>
    </location>
</feature>
<dbReference type="PROSITE" id="PS51783">
    <property type="entry name" value="PH_BEACH"/>
    <property type="match status" value="1"/>
</dbReference>
<dbReference type="InterPro" id="IPR015943">
    <property type="entry name" value="WD40/YVTN_repeat-like_dom_sf"/>
</dbReference>
<dbReference type="SUPFAM" id="SSF49899">
    <property type="entry name" value="Concanavalin A-like lectins/glucanases"/>
    <property type="match status" value="1"/>
</dbReference>
<dbReference type="Gene3D" id="2.130.10.10">
    <property type="entry name" value="YVTN repeat-like/Quinoprotein amine dehydrogenase"/>
    <property type="match status" value="1"/>
</dbReference>
<dbReference type="InterPro" id="IPR001680">
    <property type="entry name" value="WD40_rpt"/>
</dbReference>
<evidence type="ECO:0000313" key="7">
    <source>
        <dbReference type="EMBL" id="KAK5049256.1"/>
    </source>
</evidence>
<evidence type="ECO:0000313" key="8">
    <source>
        <dbReference type="Proteomes" id="UP001345691"/>
    </source>
</evidence>
<evidence type="ECO:0000256" key="3">
    <source>
        <dbReference type="PROSITE-ProRule" id="PRU00221"/>
    </source>
</evidence>
<evidence type="ECO:0000256" key="1">
    <source>
        <dbReference type="ARBA" id="ARBA00022574"/>
    </source>
</evidence>
<dbReference type="Gene3D" id="2.60.120.200">
    <property type="match status" value="1"/>
</dbReference>
<dbReference type="Pfam" id="PF23295">
    <property type="entry name" value="Arm_4"/>
    <property type="match status" value="1"/>
</dbReference>
<name>A0ABR0IX60_9EURO</name>
<evidence type="ECO:0000259" key="6">
    <source>
        <dbReference type="PROSITE" id="PS51783"/>
    </source>
</evidence>
<dbReference type="SUPFAM" id="SSF50729">
    <property type="entry name" value="PH domain-like"/>
    <property type="match status" value="1"/>
</dbReference>
<sequence length="2559" mass="287496">MTGLSVQTRGRSVSTADILRPEDKEIAGLVKDLDNLDRTSLETLQSGIEQSAILQQLRHFLKDDSELHGTKSGFRRAGGLQALLRLLRSLVDSYGAYNTSPADVKSFLQTLSQWFAAVGAALEGHDGNQRYFRTKVDGGGWQSLQCTLEQILTILSCQGENELHVEQFLGVLFATAAGVEVMDDIYTTAQRSVKVENAKPFSDESVNAVRAATAKSLSSVDDLALPDMLPIILALWRVGIKAGSIPQRLIRLGMPISLKEVLFISRHNIVAAHTAGALTAILRLGFEERLATVERTLFKEAALVLCQEGVSSLEDAHYLYKQAIVSHDAAAFLLEAIRASRQPPSIQFDLSQQGHASAEVATLGRPFPPLDTAGYTLSLWARFDSFDSQAHTTLFGAFDRSQSCFILAYLEKDTHQLILQTAIQGSRPSIRFKSVRFEPNRWYHICVVHKRPRTTSSSKAFLFVDGEFLEQQKANYPAIPSTEHGESTPKVQAFFGTPQDLAPNATGTVCRSKWSLGSAILFQDTISDDLVSVFYHLGPKYHGNFQDCLGSFQTYQASAALNLRNETLHPGKEEHSELILAIRHKASNLVREDKILVNISPAGILDNDDRNNIDETQLVKSLSKLAAKNLVAYTRSGTNAVAVNGAVPAINDALTQARGVLLLMGDPTVAVPHSLDDASWRLGGCGAVGLGLIQRARTTDEVALAVDILLETVCHSWRNSEVMERDGGYAILAMLLKDKLLVSTQNSGEGGKNGFAIPTSRLDRNALSLRVLKSILSFTGYDFDNPTKSVINNPLAYKVLVADSSIWRCGPLPVQKLYFEQFMVLAQESEHKRFNLKRLSRMRVLKRLMEALKSEPVSKAIMPTYMAAFRVLLPQSLSAETLRSLALFVTFSVNKRNAGLQLRKPTRREGRQRSSSGGSSHSIKDESAPMLTHFEIGVEMLRLCADLLCRKDDDTMIKKFAKTVTNKWLLYLLSETSPEVVVLSMKILARLLVVHGDSYVKKFKDTSKASGFTVMAHRLKRWWHLPALWPICFAILFDLDVCNLDLDRSFDLFGFVDIFGGKKELSVVHPEILEVIMGMLQSGLKTIISSRHYQANSKLAPPLEDLNQPPQRLSMSTMAPPNPLLTIVTSQHVETFDTVVHFLADLHTRSRKFRDFAATSMYIQQLLAVLFPVVVGSDVVEARTELDARDSTLSFEGADVVLHPLSTTSPIIRVAEAEAPSTATRGKTLRRGSSYVLVTREHASQNGNGNGSKLSQVAGSSSAVGRMPDLNEGHSIVQNLLEIVISVFVDQILVRKDFPGLGLFLKTPPGFIEHQTYFETWILRNTLSQLSNQIALDQKVLTEPRVLLNLARLFTHLEEALFEGWFIGGADSVLDLSGSILEYLQRPDIAKLKSVRLCAQTVTVIRAVVFRTVLLSLSSIQDDEALPFLEKLTYWQTVLLSAEETQSVHLQLVCYLLYANLISSSDSVRQTAANLWRIILVQKPDEAAAIFGYTDTTEQKGLAASFAKVVELDNETFLYWVDEHRDALDSLFFDTLSRQWDTFVASENKRTEENGRMRISRRRERVKQWAQEEADHDELVRRHELAFENWTANIYTSEYLKNQRLLQDQQDDLVYTEASFNRMQRDTSRAGGLFHVEKDRKWRLDQTEGRNRMRIRLHEDFSKAESEQQPKRKGSETMQLRLDTRSTKLSTAEAIGVTPGGITPMVATPEQANSGSEPFPQIQDNEAQSHDQGDEHSTPQETEAVEEEESFELVEDPNAEMDNFEDKNRKVMRSLHRGDQVKHVANISRVLGLEAVEGLLILGKDNIYLLDNFFQRIDGEIVNVWQAPEEERDSYVRMISGRDVVDRKPIARGDEHGTRSWKWSEIISVSKRRFLFRDVAIEMFFSDGRSYLLTVLSPQKRNELHSLITAKAPSPAALSAAHPETAWRYETLKSVDDEPQTLGSKFANVFGQQSSSLAATRKWQKGEMSNFHYLMLINTMAGRTYNDLTQYPVFPWVIADYTSEELDFTDPRTFRDLSKPMGCQTMERERQFRERYQALAEMGDSNTPAFHYGTHYSSAMIVTSYLIRLQPFVKSYLLLQGGTFDHPDRMFFSIEGAWKSASRLIPTDVRELTPEFYYLPEFLTNVNNFDFGTRQNSTKSIGNVELPPWAKGDPRIFIAKQREALESPHVSRNLHKWIDLIFGGKQKGEAAVEAVNVFHYLSYQGARDLDTITDPRERLATIGVIHNFGQTPYQVFNRPHPARDHIRHRYKRLDTAAESLTRVPSTLLEMEEKVASMSYSWKLDRLMCSGAFRLNILPEFDMYMEWGFSDNSVRFYTAEGRKQIGLFEHLHIGQLSCAIFTDSKTLVTAGTDCTVAVWSVVETGKTVELQPRATLFGHRKPVSVLAVSRSFNALLSASTDGQVMMWDLNRCEFNRKLDDELPVTCAAINDVTGNIVLCHDHEISVYSLNGDRLLRQDAGDRLRESIVSCACYEGAGNEWLERDLIFTGHKRGQVRIWSKVIRGGRFELELIRQLNHADSSRDDGANVSAAISCILPMPQAVYTGDEDGRVYEWNCVQRH</sequence>
<dbReference type="InterPro" id="IPR013320">
    <property type="entry name" value="ConA-like_dom_sf"/>
</dbReference>
<feature type="region of interest" description="Disordered" evidence="4">
    <location>
        <begin position="1658"/>
        <end position="1764"/>
    </location>
</feature>
<dbReference type="PROSITE" id="PS00678">
    <property type="entry name" value="WD_REPEATS_1"/>
    <property type="match status" value="1"/>
</dbReference>
<feature type="compositionally biased region" description="Polar residues" evidence="4">
    <location>
        <begin position="1710"/>
        <end position="1726"/>
    </location>
</feature>
<feature type="compositionally biased region" description="Basic and acidic residues" evidence="4">
    <location>
        <begin position="1727"/>
        <end position="1738"/>
    </location>
</feature>
<dbReference type="EMBL" id="JAVRRF010000045">
    <property type="protein sequence ID" value="KAK5049256.1"/>
    <property type="molecule type" value="Genomic_DNA"/>
</dbReference>
<dbReference type="Pfam" id="PF13385">
    <property type="entry name" value="Laminin_G_3"/>
    <property type="match status" value="1"/>
</dbReference>
<feature type="domain" description="BEACH" evidence="5">
    <location>
        <begin position="1948"/>
        <end position="2243"/>
    </location>
</feature>
<dbReference type="PANTHER" id="PTHR46108">
    <property type="entry name" value="BLUE CHEESE"/>
    <property type="match status" value="1"/>
</dbReference>
<comment type="caution">
    <text evidence="7">The sequence shown here is derived from an EMBL/GenBank/DDBJ whole genome shotgun (WGS) entry which is preliminary data.</text>
</comment>
<evidence type="ECO:0000259" key="5">
    <source>
        <dbReference type="PROSITE" id="PS50197"/>
    </source>
</evidence>
<dbReference type="Gene3D" id="2.30.29.30">
    <property type="entry name" value="Pleckstrin-homology domain (PH domain)/Phosphotyrosine-binding domain (PTB)"/>
    <property type="match status" value="1"/>
</dbReference>
<keyword evidence="2" id="KW-0677">Repeat</keyword>
<dbReference type="CDD" id="cd06071">
    <property type="entry name" value="Beach"/>
    <property type="match status" value="1"/>
</dbReference>
<dbReference type="InterPro" id="IPR036322">
    <property type="entry name" value="WD40_repeat_dom_sf"/>
</dbReference>
<feature type="compositionally biased region" description="Basic and acidic residues" evidence="4">
    <location>
        <begin position="1658"/>
        <end position="1675"/>
    </location>
</feature>
<feature type="domain" description="BEACH-type PH" evidence="6">
    <location>
        <begin position="1776"/>
        <end position="1909"/>
    </location>
</feature>
<evidence type="ECO:0000256" key="2">
    <source>
        <dbReference type="ARBA" id="ARBA00022737"/>
    </source>
</evidence>
<dbReference type="PROSITE" id="PS50082">
    <property type="entry name" value="WD_REPEATS_2"/>
    <property type="match status" value="1"/>
</dbReference>
<dbReference type="PROSITE" id="PS50294">
    <property type="entry name" value="WD_REPEATS_REGION"/>
    <property type="match status" value="1"/>
</dbReference>
<dbReference type="PANTHER" id="PTHR46108:SF4">
    <property type="entry name" value="BLUE CHEESE"/>
    <property type="match status" value="1"/>
</dbReference>
<dbReference type="Gene3D" id="1.10.1540.10">
    <property type="entry name" value="BEACH domain"/>
    <property type="match status" value="1"/>
</dbReference>
<dbReference type="CDD" id="cd01201">
    <property type="entry name" value="PH_BEACH"/>
    <property type="match status" value="1"/>
</dbReference>
<feature type="region of interest" description="Disordered" evidence="4">
    <location>
        <begin position="902"/>
        <end position="925"/>
    </location>
</feature>
<keyword evidence="1 3" id="KW-0853">WD repeat</keyword>
<dbReference type="InterPro" id="IPR011993">
    <property type="entry name" value="PH-like_dom_sf"/>
</dbReference>
<dbReference type="InterPro" id="IPR000409">
    <property type="entry name" value="BEACH_dom"/>
</dbReference>
<reference evidence="7 8" key="1">
    <citation type="submission" date="2023-08" db="EMBL/GenBank/DDBJ databases">
        <title>Black Yeasts Isolated from many extreme environments.</title>
        <authorList>
            <person name="Coleine C."/>
            <person name="Stajich J.E."/>
            <person name="Selbmann L."/>
        </authorList>
    </citation>
    <scope>NUCLEOTIDE SEQUENCE [LARGE SCALE GENOMIC DNA]</scope>
    <source>
        <strain evidence="7 8">CCFEE 6328</strain>
    </source>
</reference>
<dbReference type="InterPro" id="IPR056252">
    <property type="entry name" value="Alfy-like_Arm-like"/>
</dbReference>
<dbReference type="Pfam" id="PF00400">
    <property type="entry name" value="WD40"/>
    <property type="match status" value="1"/>
</dbReference>